<dbReference type="Pfam" id="PF06283">
    <property type="entry name" value="ThuA"/>
    <property type="match status" value="1"/>
</dbReference>
<dbReference type="InterPro" id="IPR029062">
    <property type="entry name" value="Class_I_gatase-like"/>
</dbReference>
<dbReference type="PANTHER" id="PTHR40469:SF2">
    <property type="entry name" value="GALACTOSE-BINDING DOMAIN-LIKE SUPERFAMILY PROTEIN"/>
    <property type="match status" value="1"/>
</dbReference>
<dbReference type="AlphaFoldDB" id="A0A382BAE1"/>
<gene>
    <name evidence="3" type="ORF">METZ01_LOCUS163031</name>
</gene>
<dbReference type="SUPFAM" id="SSF52317">
    <property type="entry name" value="Class I glutamine amidotransferase-like"/>
    <property type="match status" value="1"/>
</dbReference>
<dbReference type="InterPro" id="IPR010496">
    <property type="entry name" value="AL/BT2_dom"/>
</dbReference>
<dbReference type="Gene3D" id="2.60.120.560">
    <property type="entry name" value="Exo-inulinase, domain 1"/>
    <property type="match status" value="1"/>
</dbReference>
<feature type="domain" description="3-keto-alpha-glucoside-1,2-lyase/3-keto-2-hydroxy-glucal hydratase" evidence="2">
    <location>
        <begin position="269"/>
        <end position="444"/>
    </location>
</feature>
<dbReference type="EMBL" id="UINC01028709">
    <property type="protein sequence ID" value="SVB10177.1"/>
    <property type="molecule type" value="Genomic_DNA"/>
</dbReference>
<organism evidence="3">
    <name type="scientific">marine metagenome</name>
    <dbReference type="NCBI Taxonomy" id="408172"/>
    <lineage>
        <taxon>unclassified sequences</taxon>
        <taxon>metagenomes</taxon>
        <taxon>ecological metagenomes</taxon>
    </lineage>
</organism>
<sequence length="447" mass="49770">MKNMINNIMFRLLGMAAMLSMTTGIIAAPKKLLVVTVTKGFRHGSIPTAEKVLGQLAKSSGDFEVDYVRNDRDMKTKMTLESLKKLDGVIFANTTGDLPLPDREAFIQWIKSGKAFIGMHSCSDTFHGFPAFVDMLGGEFQTHGAQATVECLNQDLSHPAVRHFGESFTIHDEIYLLKSFHRNRVHGLLTLDKHPNTRVPGDYPIAWCKQVGSGKIFYTSLGHRNDVWENEKYQAHVLGGIRWALGLVKGDSEPQDTRYRVSQEEKKEGFKSLFNGVDLDGWKLRNSDGLKSWSAQNGMLVNEIPSGKHGTDIVTNSKFRDFVVRYEYMIPAGSNSGFYLRGRHEIQILDDYKNGKLNSGGNGGIYSFSAPSKFVSRKPGQWQTAEATIRGDLVTVMLNGVKIHDGLKVDRSTGGHLDENVDQPGPVMLQGDHGAIAFRKIRIKPLQ</sequence>
<evidence type="ECO:0000259" key="2">
    <source>
        <dbReference type="Pfam" id="PF06439"/>
    </source>
</evidence>
<dbReference type="Pfam" id="PF06439">
    <property type="entry name" value="3keto-disac_hyd"/>
    <property type="match status" value="1"/>
</dbReference>
<evidence type="ECO:0008006" key="4">
    <source>
        <dbReference type="Google" id="ProtNLM"/>
    </source>
</evidence>
<accession>A0A382BAE1</accession>
<evidence type="ECO:0000259" key="1">
    <source>
        <dbReference type="Pfam" id="PF06283"/>
    </source>
</evidence>
<proteinExistence type="predicted"/>
<feature type="domain" description="ThuA-like" evidence="1">
    <location>
        <begin position="31"/>
        <end position="244"/>
    </location>
</feature>
<dbReference type="InterPro" id="IPR029010">
    <property type="entry name" value="ThuA-like"/>
</dbReference>
<dbReference type="Gene3D" id="3.40.50.880">
    <property type="match status" value="1"/>
</dbReference>
<reference evidence="3" key="1">
    <citation type="submission" date="2018-05" db="EMBL/GenBank/DDBJ databases">
        <authorList>
            <person name="Lanie J.A."/>
            <person name="Ng W.-L."/>
            <person name="Kazmierczak K.M."/>
            <person name="Andrzejewski T.M."/>
            <person name="Davidsen T.M."/>
            <person name="Wayne K.J."/>
            <person name="Tettelin H."/>
            <person name="Glass J.I."/>
            <person name="Rusch D."/>
            <person name="Podicherti R."/>
            <person name="Tsui H.-C.T."/>
            <person name="Winkler M.E."/>
        </authorList>
    </citation>
    <scope>NUCLEOTIDE SEQUENCE</scope>
</reference>
<evidence type="ECO:0000313" key="3">
    <source>
        <dbReference type="EMBL" id="SVB10177.1"/>
    </source>
</evidence>
<name>A0A382BAE1_9ZZZZ</name>
<protein>
    <recommendedName>
        <fullName evidence="4">3-keto-disaccharide hydrolase domain-containing protein</fullName>
    </recommendedName>
</protein>
<dbReference type="PANTHER" id="PTHR40469">
    <property type="entry name" value="SECRETED GLYCOSYL HYDROLASE"/>
    <property type="match status" value="1"/>
</dbReference>
<dbReference type="GO" id="GO:0016787">
    <property type="term" value="F:hydrolase activity"/>
    <property type="evidence" value="ECO:0007669"/>
    <property type="project" value="InterPro"/>
</dbReference>